<keyword evidence="1" id="KW-0175">Coiled coil</keyword>
<evidence type="ECO:0000256" key="2">
    <source>
        <dbReference type="SAM" id="Phobius"/>
    </source>
</evidence>
<sequence length="1378" mass="162100">MTPNQKKKAAFNSIIDFSKTGQKISRRSKIFIYTFFFIVLAFAAYYFFYVKGKEKRYIAQHFTALANIGENINVKYQNFQEIKRFVEQKLKNDFSDTTSVEISGISDTLKSINDGLFRIFVEKEPKEYFPDLKNYLFDESIVLDSIPVSILARAKTREFLDPLLRKDLFNEFVIIHNNDIIFQTHENRLEISSLKDLVSKSESGLKAGNIEEIEVSEKEYKLFVHIMSPPYGKSNWLLVGMVLTNDYEKEIARVNIWVTIYTVLLLLLVVICLPLLKLILINEIERFEIHDVILSGLSIIIGTPLVILVMLSLHEYAQFYFVDVSNKLGKLNKEINYRFRNELNSALTQLNQLDSSKRLLDNSFSESDKIVFLGEEKPYPVCNVRIPNESQLESYPRFNSVSWVDEEGRQRIQFTHSKPHTPIKLDERYYFQNVIKENFWRLTSDSETPEEYIDGYENLKIDSTRFVLQSLTSWTSGNHEVVLAIKSKWEEFLQGSNIENKIENLKVALIASKFASVIDVILPPAYGFCIIDEKGVTWFHSNSDLNLRESFLEETNFNEDLRAAIYGNREMATKITYQGARHRACIKPVKDLPLYVVTFYNLNFFRLFIAEIVSICITILIISLLSLGFVVALTNWFDRKKINRLSYRPFSFNWLEPVKLDTPSYIRLIIVFCGAIIISAIFFYFFDTTDKLLSNFLLAIYLFMITYRVFNEKKDKSINKTNYAHLLMLLFLDFVLIIYFKKGWFLVHQVSIFLYFLLTQKIKLDDRHGERNYLTYFKWFIFTWLLGAMVFPILLNFFIIKEEEDIIWRKYDQLSIADNLNQKLRDIKKEFFSLNDSQYAAYKFHKWHQGNYMLELGVNFYQRPSAECRRYYEEDALPLRTTLYNARPNYDRLIVENSPLTFSSSSDNSWYWYDKTDDLVFNYALINPPAFYFNYGKRIPGMEKSSITLHSKVRDLDIKLETFVPFLIIFCLLLYIVYRLNEFFIQKIFALRLQRLTNQSFIEERDIKQMLHEKPNNLFVIGLPFSGRTDRLVKLSEKITQKMYHVSCYDSDRFVGNGKNSWLENNKNQIDFADIVVIENFEYKINSHDINHLKLDLILYLIRKNKRIVILSEIYPSQIHDFYISMLSRFSVDHDLVEYETLPDAQTAISDFELWRHILGSFVEIFHTLEDSSDKVQKYKREFEKNRKETEIKFDEKELAYGNYLPKLTIPILKYIEQLNKTNKGDHGEAIIIKLQNMAHSYYFSIWNTLSRREQYVLYDLAKDNFVNTKSFEILNSLLLKGLIKWDNGPRIMNKSFRNFILSSVKKDEALFMERDIAQKGSWSSIRIVIYILVFASILFIAIGEPQFFNDFDSLIAVIAGIATILPSIGSLMTLDRG</sequence>
<reference evidence="3" key="1">
    <citation type="submission" date="2023-06" db="EMBL/GenBank/DDBJ databases">
        <title>Genomic of Parafulvivirga corallium.</title>
        <authorList>
            <person name="Wang G."/>
        </authorList>
    </citation>
    <scope>NUCLEOTIDE SEQUENCE</scope>
    <source>
        <strain evidence="3">BMA10</strain>
    </source>
</reference>
<protein>
    <submittedName>
        <fullName evidence="3">Uncharacterized protein</fullName>
    </submittedName>
</protein>
<feature type="coiled-coil region" evidence="1">
    <location>
        <begin position="1169"/>
        <end position="1200"/>
    </location>
</feature>
<dbReference type="RefSeq" id="WP_346753689.1">
    <property type="nucleotide sequence ID" value="NZ_JAUJEA010000008.1"/>
</dbReference>
<evidence type="ECO:0000256" key="1">
    <source>
        <dbReference type="SAM" id="Coils"/>
    </source>
</evidence>
<dbReference type="InterPro" id="IPR027417">
    <property type="entry name" value="P-loop_NTPase"/>
</dbReference>
<feature type="transmembrane region" description="Helical" evidence="2">
    <location>
        <begin position="962"/>
        <end position="978"/>
    </location>
</feature>
<feature type="transmembrane region" description="Helical" evidence="2">
    <location>
        <begin position="256"/>
        <end position="280"/>
    </location>
</feature>
<dbReference type="Gene3D" id="3.40.50.300">
    <property type="entry name" value="P-loop containing nucleotide triphosphate hydrolases"/>
    <property type="match status" value="1"/>
</dbReference>
<accession>A0ABT8KSG1</accession>
<feature type="transmembrane region" description="Helical" evidence="2">
    <location>
        <begin position="665"/>
        <end position="686"/>
    </location>
</feature>
<feature type="transmembrane region" description="Helical" evidence="2">
    <location>
        <begin position="30"/>
        <end position="48"/>
    </location>
</feature>
<feature type="transmembrane region" description="Helical" evidence="2">
    <location>
        <begin position="722"/>
        <end position="740"/>
    </location>
</feature>
<feature type="transmembrane region" description="Helical" evidence="2">
    <location>
        <begin position="1355"/>
        <end position="1375"/>
    </location>
</feature>
<proteinExistence type="predicted"/>
<evidence type="ECO:0000313" key="3">
    <source>
        <dbReference type="EMBL" id="MDN5203666.1"/>
    </source>
</evidence>
<organism evidence="3 4">
    <name type="scientific">Splendidivirga corallicola</name>
    <dbReference type="NCBI Taxonomy" id="3051826"/>
    <lineage>
        <taxon>Bacteria</taxon>
        <taxon>Pseudomonadati</taxon>
        <taxon>Bacteroidota</taxon>
        <taxon>Cytophagia</taxon>
        <taxon>Cytophagales</taxon>
        <taxon>Splendidivirgaceae</taxon>
        <taxon>Splendidivirga</taxon>
    </lineage>
</organism>
<dbReference type="Proteomes" id="UP001172082">
    <property type="component" value="Unassembled WGS sequence"/>
</dbReference>
<keyword evidence="2" id="KW-0472">Membrane</keyword>
<name>A0ABT8KSG1_9BACT</name>
<comment type="caution">
    <text evidence="3">The sequence shown here is derived from an EMBL/GenBank/DDBJ whole genome shotgun (WGS) entry which is preliminary data.</text>
</comment>
<feature type="transmembrane region" description="Helical" evidence="2">
    <location>
        <begin position="612"/>
        <end position="637"/>
    </location>
</feature>
<keyword evidence="2" id="KW-1133">Transmembrane helix</keyword>
<gene>
    <name evidence="3" type="ORF">QQ008_19915</name>
</gene>
<evidence type="ECO:0000313" key="4">
    <source>
        <dbReference type="Proteomes" id="UP001172082"/>
    </source>
</evidence>
<feature type="transmembrane region" description="Helical" evidence="2">
    <location>
        <begin position="1325"/>
        <end position="1343"/>
    </location>
</feature>
<keyword evidence="2" id="KW-0812">Transmembrane</keyword>
<feature type="transmembrane region" description="Helical" evidence="2">
    <location>
        <begin position="776"/>
        <end position="800"/>
    </location>
</feature>
<feature type="transmembrane region" description="Helical" evidence="2">
    <location>
        <begin position="292"/>
        <end position="313"/>
    </location>
</feature>
<feature type="transmembrane region" description="Helical" evidence="2">
    <location>
        <begin position="692"/>
        <end position="710"/>
    </location>
</feature>
<dbReference type="EMBL" id="JAUJEA010000008">
    <property type="protein sequence ID" value="MDN5203666.1"/>
    <property type="molecule type" value="Genomic_DNA"/>
</dbReference>
<keyword evidence="4" id="KW-1185">Reference proteome</keyword>